<organism evidence="1 2">
    <name type="scientific">Fictibacillus iocasae</name>
    <dbReference type="NCBI Taxonomy" id="2715437"/>
    <lineage>
        <taxon>Bacteria</taxon>
        <taxon>Bacillati</taxon>
        <taxon>Bacillota</taxon>
        <taxon>Bacilli</taxon>
        <taxon>Bacillales</taxon>
        <taxon>Fictibacillaceae</taxon>
        <taxon>Fictibacillus</taxon>
    </lineage>
</organism>
<keyword evidence="2" id="KW-1185">Reference proteome</keyword>
<name>A0ABW2NMB0_9BACL</name>
<evidence type="ECO:0000313" key="1">
    <source>
        <dbReference type="EMBL" id="MFC7370760.1"/>
    </source>
</evidence>
<comment type="caution">
    <text evidence="1">The sequence shown here is derived from an EMBL/GenBank/DDBJ whole genome shotgun (WGS) entry which is preliminary data.</text>
</comment>
<dbReference type="RefSeq" id="WP_379746668.1">
    <property type="nucleotide sequence ID" value="NZ_JBHTCP010000006.1"/>
</dbReference>
<protein>
    <submittedName>
        <fullName evidence="1">Uncharacterized protein</fullName>
    </submittedName>
</protein>
<sequence length="116" mass="13789">MKEVPYFVFLRELKKELLYHHSEGSTSYRRDTAVLAVYAAISIGKIEPFKERSSSFQTISEFYPTESEEKVYDIAKMLHVIYKDIYNKQNVSNDLKQYLCEKRFYKKELGPNDKDK</sequence>
<gene>
    <name evidence="1" type="ORF">ACFQPF_03630</name>
</gene>
<accession>A0ABW2NMB0</accession>
<dbReference type="EMBL" id="JBHTCP010000006">
    <property type="protein sequence ID" value="MFC7370760.1"/>
    <property type="molecule type" value="Genomic_DNA"/>
</dbReference>
<reference evidence="2" key="1">
    <citation type="journal article" date="2019" name="Int. J. Syst. Evol. Microbiol.">
        <title>The Global Catalogue of Microorganisms (GCM) 10K type strain sequencing project: providing services to taxonomists for standard genome sequencing and annotation.</title>
        <authorList>
            <consortium name="The Broad Institute Genomics Platform"/>
            <consortium name="The Broad Institute Genome Sequencing Center for Infectious Disease"/>
            <person name="Wu L."/>
            <person name="Ma J."/>
        </authorList>
    </citation>
    <scope>NUCLEOTIDE SEQUENCE [LARGE SCALE GENOMIC DNA]</scope>
    <source>
        <strain evidence="2">NBRC 106396</strain>
    </source>
</reference>
<dbReference type="Proteomes" id="UP001596549">
    <property type="component" value="Unassembled WGS sequence"/>
</dbReference>
<evidence type="ECO:0000313" key="2">
    <source>
        <dbReference type="Proteomes" id="UP001596549"/>
    </source>
</evidence>
<proteinExistence type="predicted"/>